<evidence type="ECO:0000313" key="6">
    <source>
        <dbReference type="EMBL" id="PWK35324.1"/>
    </source>
</evidence>
<comment type="caution">
    <text evidence="6">The sequence shown here is derived from an EMBL/GenBank/DDBJ whole genome shotgun (WGS) entry which is preliminary data.</text>
</comment>
<dbReference type="Gene3D" id="3.40.190.290">
    <property type="match status" value="1"/>
</dbReference>
<dbReference type="SUPFAM" id="SSF46785">
    <property type="entry name" value="Winged helix' DNA-binding domain"/>
    <property type="match status" value="1"/>
</dbReference>
<evidence type="ECO:0000313" key="7">
    <source>
        <dbReference type="Proteomes" id="UP000245754"/>
    </source>
</evidence>
<evidence type="ECO:0000256" key="4">
    <source>
        <dbReference type="ARBA" id="ARBA00023163"/>
    </source>
</evidence>
<dbReference type="RefSeq" id="WP_109583401.1">
    <property type="nucleotide sequence ID" value="NZ_QGGT01000002.1"/>
</dbReference>
<name>A0A316ES98_9BURK</name>
<evidence type="ECO:0000256" key="2">
    <source>
        <dbReference type="ARBA" id="ARBA00023015"/>
    </source>
</evidence>
<dbReference type="InterPro" id="IPR050950">
    <property type="entry name" value="HTH-type_LysR_regulators"/>
</dbReference>
<dbReference type="InterPro" id="IPR036388">
    <property type="entry name" value="WH-like_DNA-bd_sf"/>
</dbReference>
<dbReference type="GO" id="GO:0003700">
    <property type="term" value="F:DNA-binding transcription factor activity"/>
    <property type="evidence" value="ECO:0007669"/>
    <property type="project" value="InterPro"/>
</dbReference>
<dbReference type="InterPro" id="IPR000847">
    <property type="entry name" value="LysR_HTH_N"/>
</dbReference>
<dbReference type="InterPro" id="IPR036390">
    <property type="entry name" value="WH_DNA-bd_sf"/>
</dbReference>
<proteinExistence type="inferred from homology"/>
<gene>
    <name evidence="6" type="ORF">C7419_102602</name>
</gene>
<dbReference type="AlphaFoldDB" id="A0A316ES98"/>
<feature type="domain" description="HTH lysR-type" evidence="5">
    <location>
        <begin position="1"/>
        <end position="58"/>
    </location>
</feature>
<reference evidence="6 7" key="1">
    <citation type="submission" date="2018-05" db="EMBL/GenBank/DDBJ databases">
        <title>Genomic Encyclopedia of Type Strains, Phase IV (KMG-V): Genome sequencing to study the core and pangenomes of soil and plant-associated prokaryotes.</title>
        <authorList>
            <person name="Whitman W."/>
        </authorList>
    </citation>
    <scope>NUCLEOTIDE SEQUENCE [LARGE SCALE GENOMIC DNA]</scope>
    <source>
        <strain evidence="6 7">SLV-132</strain>
    </source>
</reference>
<keyword evidence="4" id="KW-0804">Transcription</keyword>
<keyword evidence="7" id="KW-1185">Reference proteome</keyword>
<dbReference type="GO" id="GO:0005829">
    <property type="term" value="C:cytosol"/>
    <property type="evidence" value="ECO:0007669"/>
    <property type="project" value="TreeGrafter"/>
</dbReference>
<protein>
    <submittedName>
        <fullName evidence="6">LysR family transcriptional regulator</fullName>
    </submittedName>
</protein>
<evidence type="ECO:0000256" key="3">
    <source>
        <dbReference type="ARBA" id="ARBA00023125"/>
    </source>
</evidence>
<dbReference type="EMBL" id="QGGT01000002">
    <property type="protein sequence ID" value="PWK35324.1"/>
    <property type="molecule type" value="Genomic_DNA"/>
</dbReference>
<keyword evidence="3" id="KW-0238">DNA-binding</keyword>
<dbReference type="InterPro" id="IPR005119">
    <property type="entry name" value="LysR_subst-bd"/>
</dbReference>
<dbReference type="Pfam" id="PF03466">
    <property type="entry name" value="LysR_substrate"/>
    <property type="match status" value="1"/>
</dbReference>
<dbReference type="GO" id="GO:0003677">
    <property type="term" value="F:DNA binding"/>
    <property type="evidence" value="ECO:0007669"/>
    <property type="project" value="UniProtKB-KW"/>
</dbReference>
<accession>A0A316ES98</accession>
<evidence type="ECO:0000256" key="1">
    <source>
        <dbReference type="ARBA" id="ARBA00009437"/>
    </source>
</evidence>
<dbReference type="PANTHER" id="PTHR30419">
    <property type="entry name" value="HTH-TYPE TRANSCRIPTIONAL REGULATOR YBHD"/>
    <property type="match status" value="1"/>
</dbReference>
<dbReference type="PROSITE" id="PS50931">
    <property type="entry name" value="HTH_LYSR"/>
    <property type="match status" value="1"/>
</dbReference>
<dbReference type="Gene3D" id="1.10.10.10">
    <property type="entry name" value="Winged helix-like DNA-binding domain superfamily/Winged helix DNA-binding domain"/>
    <property type="match status" value="1"/>
</dbReference>
<evidence type="ECO:0000259" key="5">
    <source>
        <dbReference type="PROSITE" id="PS50931"/>
    </source>
</evidence>
<dbReference type="SUPFAM" id="SSF53850">
    <property type="entry name" value="Periplasmic binding protein-like II"/>
    <property type="match status" value="1"/>
</dbReference>
<sequence>MDIPSLLILIAAVEEKSLSRAAERENLVTSAASKRIAELERRAGTALLRRHGRGVEPTPAGAMLYQRAKAIVRSVQLAQDALATFSIDGTAKIRLASNRSTVLQFLPTDISGFLKRVPEARIDLMEAFSFDIPRMVSNGDADIGIYHARSPSPGVFSLPYRKDRVGLVVPRGHPLEAKGSLRLEEALDYDFLGYFPRHTFDAFLTLVSGTISRPLTIKTQVSNFEARCRMVREGLGIAVVPEGIAKNYLSMMGLSLLTLNDEWAVREFHVCVRDRDSLPAATAQLLEYLAHCATMEQHVQRPR</sequence>
<dbReference type="Proteomes" id="UP000245754">
    <property type="component" value="Unassembled WGS sequence"/>
</dbReference>
<dbReference type="OrthoDB" id="9785974at2"/>
<organism evidence="6 7">
    <name type="scientific">Cupriavidus plantarum</name>
    <dbReference type="NCBI Taxonomy" id="942865"/>
    <lineage>
        <taxon>Bacteria</taxon>
        <taxon>Pseudomonadati</taxon>
        <taxon>Pseudomonadota</taxon>
        <taxon>Betaproteobacteria</taxon>
        <taxon>Burkholderiales</taxon>
        <taxon>Burkholderiaceae</taxon>
        <taxon>Cupriavidus</taxon>
    </lineage>
</organism>
<dbReference type="PANTHER" id="PTHR30419:SF2">
    <property type="entry name" value="LYSR FAMILY TRANSCRIPTIONAL REGULATOR"/>
    <property type="match status" value="1"/>
</dbReference>
<comment type="similarity">
    <text evidence="1">Belongs to the LysR transcriptional regulatory family.</text>
</comment>
<dbReference type="Pfam" id="PF00126">
    <property type="entry name" value="HTH_1"/>
    <property type="match status" value="1"/>
</dbReference>
<keyword evidence="2" id="KW-0805">Transcription regulation</keyword>